<dbReference type="InterPro" id="IPR002110">
    <property type="entry name" value="Ankyrin_rpt"/>
</dbReference>
<sequence length="707" mass="80252">MSLKDSVLYKTIMTGDLATLIPVLRDYSESGQSFFLEDPDNGETLIHHIVNHGEKYCEPRTVSLIYLFAYAPFDLDKPNINGDTALHLAVRKKGAYRILIALIRCGADPEVKNNEGKTPEDILIKDRPSGWEEMLHWLNKFKPGLYRAVTAEKPDKKLIERLLRYWCRLTMVKNSKIINLKCIAHSKHHQLDLVYLLEKYENTIEFAMALLSGKVCVLKSWKGQDLWNTIDINTKDYSYQKYYKGYPEEPQPLLAAVWEINSIETIEYLMSLNPDTNVLFSGMPNCEPKPLFFHLMGAHAPDPAITKKILKGCDMNYRAYHGQTVLHEAILHDVTEDVFKHILNLGANVASRDRYGQTARNLAVSLNKLTYARLIDEHVLQAVRECNVSKIESLVLAAYDFIINISDKQGQTAGDISKKKSSKQLKDVIEKVSRTQEYIKKLHAVTDKGSIGVTKKLLAVCKRMAVALDKCGRNVLHHAVLHRHIELVLYISKEFPSTLNAKDNLGRSPFHYAYLFLPCDKIIKHMEANGADGMIQDYAGFIPSDYLKSGCHTTNQRIKEIVEFDLDVYIVETSLEKNFLTAIKNGDLRTVEKLTAGLKEFGGGFCRFSKMLFDCLDYGQWHIANYLITIGFNTEIWKQYEHCSPDDPLCAMMECNHGMTSFAQRVHQIKAIEVHALLEQRNKNKASVKPAGGRPGDGMLDGSVKVF</sequence>
<dbReference type="Gene3D" id="1.25.40.20">
    <property type="entry name" value="Ankyrin repeat-containing domain"/>
    <property type="match status" value="3"/>
</dbReference>
<dbReference type="SMART" id="SM00248">
    <property type="entry name" value="ANK"/>
    <property type="match status" value="5"/>
</dbReference>
<dbReference type="PANTHER" id="PTHR24172">
    <property type="entry name" value="ANK_REP_REGION DOMAIN-CONTAINING PROTEIN"/>
    <property type="match status" value="1"/>
</dbReference>
<evidence type="ECO:0000256" key="2">
    <source>
        <dbReference type="SAM" id="MobiDB-lite"/>
    </source>
</evidence>
<dbReference type="SUPFAM" id="SSF48403">
    <property type="entry name" value="Ankyrin repeat"/>
    <property type="match status" value="1"/>
</dbReference>
<name>A0AAN8PNE4_PATCE</name>
<feature type="region of interest" description="Disordered" evidence="2">
    <location>
        <begin position="684"/>
        <end position="707"/>
    </location>
</feature>
<keyword evidence="1" id="KW-0040">ANK repeat</keyword>
<comment type="caution">
    <text evidence="3">The sequence shown here is derived from an EMBL/GenBank/DDBJ whole genome shotgun (WGS) entry which is preliminary data.</text>
</comment>
<dbReference type="PANTHER" id="PTHR24172:SF4">
    <property type="entry name" value="ANK_REP_REGION DOMAIN-CONTAINING PROTEIN"/>
    <property type="match status" value="1"/>
</dbReference>
<dbReference type="Pfam" id="PF00023">
    <property type="entry name" value="Ank"/>
    <property type="match status" value="1"/>
</dbReference>
<dbReference type="EMBL" id="JAZGQO010000008">
    <property type="protein sequence ID" value="KAK6180359.1"/>
    <property type="molecule type" value="Genomic_DNA"/>
</dbReference>
<gene>
    <name evidence="3" type="ORF">SNE40_012530</name>
</gene>
<dbReference type="Pfam" id="PF13857">
    <property type="entry name" value="Ank_5"/>
    <property type="match status" value="1"/>
</dbReference>
<dbReference type="InterPro" id="IPR036770">
    <property type="entry name" value="Ankyrin_rpt-contain_sf"/>
</dbReference>
<dbReference type="PROSITE" id="PS50088">
    <property type="entry name" value="ANK_REPEAT"/>
    <property type="match status" value="2"/>
</dbReference>
<evidence type="ECO:0000313" key="3">
    <source>
        <dbReference type="EMBL" id="KAK6180359.1"/>
    </source>
</evidence>
<evidence type="ECO:0000313" key="4">
    <source>
        <dbReference type="Proteomes" id="UP001347796"/>
    </source>
</evidence>
<feature type="repeat" description="ANK" evidence="1">
    <location>
        <begin position="81"/>
        <end position="114"/>
    </location>
</feature>
<proteinExistence type="predicted"/>
<evidence type="ECO:0000256" key="1">
    <source>
        <dbReference type="PROSITE-ProRule" id="PRU00023"/>
    </source>
</evidence>
<feature type="repeat" description="ANK" evidence="1">
    <location>
        <begin position="321"/>
        <end position="354"/>
    </location>
</feature>
<dbReference type="PROSITE" id="PS50297">
    <property type="entry name" value="ANK_REP_REGION"/>
    <property type="match status" value="2"/>
</dbReference>
<reference evidence="3 4" key="1">
    <citation type="submission" date="2024-01" db="EMBL/GenBank/DDBJ databases">
        <title>The genome of the rayed Mediterranean limpet Patella caerulea (Linnaeus, 1758).</title>
        <authorList>
            <person name="Anh-Thu Weber A."/>
            <person name="Halstead-Nussloch G."/>
        </authorList>
    </citation>
    <scope>NUCLEOTIDE SEQUENCE [LARGE SCALE GENOMIC DNA]</scope>
    <source>
        <strain evidence="3">AATW-2023a</strain>
        <tissue evidence="3">Whole specimen</tissue>
    </source>
</reference>
<protein>
    <submittedName>
        <fullName evidence="3">Uncharacterized protein</fullName>
    </submittedName>
</protein>
<accession>A0AAN8PNE4</accession>
<keyword evidence="4" id="KW-1185">Reference proteome</keyword>
<dbReference type="Proteomes" id="UP001347796">
    <property type="component" value="Unassembled WGS sequence"/>
</dbReference>
<dbReference type="AlphaFoldDB" id="A0AAN8PNE4"/>
<organism evidence="3 4">
    <name type="scientific">Patella caerulea</name>
    <name type="common">Rayed Mediterranean limpet</name>
    <dbReference type="NCBI Taxonomy" id="87958"/>
    <lineage>
        <taxon>Eukaryota</taxon>
        <taxon>Metazoa</taxon>
        <taxon>Spiralia</taxon>
        <taxon>Lophotrochozoa</taxon>
        <taxon>Mollusca</taxon>
        <taxon>Gastropoda</taxon>
        <taxon>Patellogastropoda</taxon>
        <taxon>Patelloidea</taxon>
        <taxon>Patellidae</taxon>
        <taxon>Patella</taxon>
    </lineage>
</organism>